<accession>A0A9P7Q4F7</accession>
<dbReference type="PANTHER" id="PTHR24148">
    <property type="entry name" value="ANKYRIN REPEAT DOMAIN-CONTAINING PROTEIN 39 HOMOLOG-RELATED"/>
    <property type="match status" value="1"/>
</dbReference>
<name>A0A9P7Q4F7_9HYPO</name>
<organism evidence="4 5">
    <name type="scientific">Claviceps humidiphila</name>
    <dbReference type="NCBI Taxonomy" id="1294629"/>
    <lineage>
        <taxon>Eukaryota</taxon>
        <taxon>Fungi</taxon>
        <taxon>Dikarya</taxon>
        <taxon>Ascomycota</taxon>
        <taxon>Pezizomycotina</taxon>
        <taxon>Sordariomycetes</taxon>
        <taxon>Hypocreomycetidae</taxon>
        <taxon>Hypocreales</taxon>
        <taxon>Clavicipitaceae</taxon>
        <taxon>Claviceps</taxon>
    </lineage>
</organism>
<comment type="caution">
    <text evidence="4">The sequence shown here is derived from an EMBL/GenBank/DDBJ whole genome shotgun (WGS) entry which is preliminary data.</text>
</comment>
<dbReference type="InterPro" id="IPR052895">
    <property type="entry name" value="HetReg/Transcr_Mod"/>
</dbReference>
<feature type="transmembrane region" description="Helical" evidence="2">
    <location>
        <begin position="697"/>
        <end position="718"/>
    </location>
</feature>
<feature type="domain" description="Heterokaryon incompatibility" evidence="3">
    <location>
        <begin position="60"/>
        <end position="224"/>
    </location>
</feature>
<protein>
    <recommendedName>
        <fullName evidence="3">Heterokaryon incompatibility domain-containing protein</fullName>
    </recommendedName>
</protein>
<evidence type="ECO:0000313" key="5">
    <source>
        <dbReference type="Proteomes" id="UP000732380"/>
    </source>
</evidence>
<keyword evidence="2" id="KW-0472">Membrane</keyword>
<dbReference type="PANTHER" id="PTHR24148:SF73">
    <property type="entry name" value="HET DOMAIN PROTEIN (AFU_ORTHOLOGUE AFUA_8G01020)"/>
    <property type="match status" value="1"/>
</dbReference>
<dbReference type="Proteomes" id="UP000732380">
    <property type="component" value="Unassembled WGS sequence"/>
</dbReference>
<reference evidence="4 5" key="1">
    <citation type="journal article" date="2020" name="bioRxiv">
        <title>Whole genome comparisons of ergot fungi reveals the divergence and evolution of species within the genus Claviceps are the result of varying mechanisms driving genome evolution and host range expansion.</title>
        <authorList>
            <person name="Wyka S.A."/>
            <person name="Mondo S.J."/>
            <person name="Liu M."/>
            <person name="Dettman J."/>
            <person name="Nalam V."/>
            <person name="Broders K.D."/>
        </authorList>
    </citation>
    <scope>NUCLEOTIDE SEQUENCE [LARGE SCALE GENOMIC DNA]</scope>
    <source>
        <strain evidence="4 5">LM576</strain>
    </source>
</reference>
<feature type="transmembrane region" description="Helical" evidence="2">
    <location>
        <begin position="643"/>
        <end position="662"/>
    </location>
</feature>
<dbReference type="Pfam" id="PF06985">
    <property type="entry name" value="HET"/>
    <property type="match status" value="1"/>
</dbReference>
<feature type="compositionally biased region" description="Basic and acidic residues" evidence="1">
    <location>
        <begin position="470"/>
        <end position="479"/>
    </location>
</feature>
<evidence type="ECO:0000256" key="2">
    <source>
        <dbReference type="SAM" id="Phobius"/>
    </source>
</evidence>
<gene>
    <name evidence="4" type="ORF">E4U13_000756</name>
</gene>
<evidence type="ECO:0000259" key="3">
    <source>
        <dbReference type="Pfam" id="PF06985"/>
    </source>
</evidence>
<keyword evidence="5" id="KW-1185">Reference proteome</keyword>
<dbReference type="InterPro" id="IPR010730">
    <property type="entry name" value="HET"/>
</dbReference>
<keyword evidence="2" id="KW-1133">Transmembrane helix</keyword>
<evidence type="ECO:0000313" key="4">
    <source>
        <dbReference type="EMBL" id="KAG6117836.1"/>
    </source>
</evidence>
<proteinExistence type="predicted"/>
<dbReference type="EMBL" id="SRQM01000124">
    <property type="protein sequence ID" value="KAG6117836.1"/>
    <property type="molecule type" value="Genomic_DNA"/>
</dbReference>
<sequence>MLPYQYRSLQKGEIRLLRLDAINGSEQLLSGSIIHHKLVNPIYRHSKDTAAAFLEHPLPYEALSYHWGGDNRALCEVLIHDDDGNKSVLKITTTLHSILCRLVSQDQQLVIWADAICINQINSSTNLEKGEQIQLMPDIYRTAARVQIYLGDESADLPAALQLLSAIADYSEHLDDFAHAEGEIGLDLALQNGFILPPPDDERWPALRAFFCRPWFRRVWVIQEFVYATEVRVMCGDLEIDWHRLWLASKAYVSNRNLIYQGYGKDMLSFFSPRVNVHREAHEGAIALHRITDLRLRAMGYMSSPYMVYNIGDGEPANMTGLSIRKNLDAIKGFEKFARNSLLSDRSQGKTFPYGRSTLLDLLHNTSNFQATKPIDRLYALLGLADDADGYKPIYSAEETTAVVSTRFAAAFIENGHLQRVLASAGIRSNTSSPGEAPSWVPDWTKVQYAQDKLIGFTLISAIGDALEQRDTQRREQRAATETNDAPEVRDASISAGPSNAGSNYPPAEQDPPAAQKEDLAAQEVKAEPSKATTEAAPKLYNASANTVSVFSGNVFRGQLTIRATLLGQITLVLPGKLMLPCLQYENMILKLGTQYVTGEPMVEALWRTLIGNRTMHGELAPPEFATQYEAMKAYDHVLITKAFTLICIAIFAAIPIVVLAIRLLPVLAHVGIVTVLLWMQYLYLKPALGFLVLLPVFRWVYIWVLVPTLLTLLWFLLTHWYATEMLDAFAKMGCSTALTTSTLPADCAAYASSLAITVNRHALCVTREHLMGLVPLLAKQGDMIVVMHGCDVPYVLRRTQEQGYYQLVGEAYVHGVMNGEAMEQGVEFYSDIVLV</sequence>
<keyword evidence="2" id="KW-0812">Transmembrane</keyword>
<feature type="transmembrane region" description="Helical" evidence="2">
    <location>
        <begin position="667"/>
        <end position="685"/>
    </location>
</feature>
<evidence type="ECO:0000256" key="1">
    <source>
        <dbReference type="SAM" id="MobiDB-lite"/>
    </source>
</evidence>
<feature type="compositionally biased region" description="Basic and acidic residues" evidence="1">
    <location>
        <begin position="516"/>
        <end position="529"/>
    </location>
</feature>
<feature type="region of interest" description="Disordered" evidence="1">
    <location>
        <begin position="470"/>
        <end position="535"/>
    </location>
</feature>
<dbReference type="Pfam" id="PF26639">
    <property type="entry name" value="Het-6_barrel"/>
    <property type="match status" value="1"/>
</dbReference>
<dbReference type="AlphaFoldDB" id="A0A9P7Q4F7"/>